<sequence length="59" mass="7097">MVVFKDNRNNEQRIENTFVVDEQTPMNVEMTPKFSNKYMRAPLDVTLRSNIKLSHRRTR</sequence>
<evidence type="ECO:0000313" key="1">
    <source>
        <dbReference type="EMBL" id="QHJ90675.1"/>
    </source>
</evidence>
<dbReference type="EMBL" id="MK962305">
    <property type="protein sequence ID" value="QHJ90675.1"/>
    <property type="molecule type" value="Genomic_DNA"/>
</dbReference>
<organism evidence="1">
    <name type="scientific">Escherichia coli</name>
    <dbReference type="NCBI Taxonomy" id="562"/>
    <lineage>
        <taxon>Bacteria</taxon>
        <taxon>Pseudomonadati</taxon>
        <taxon>Pseudomonadota</taxon>
        <taxon>Gammaproteobacteria</taxon>
        <taxon>Enterobacterales</taxon>
        <taxon>Enterobacteriaceae</taxon>
        <taxon>Escherichia</taxon>
    </lineage>
</organism>
<protein>
    <submittedName>
        <fullName evidence="1">Uncharacterized protein</fullName>
    </submittedName>
</protein>
<geneLocation type="plasmid" evidence="1">
    <name>pYZUC2624.1</name>
</geneLocation>
<dbReference type="AlphaFoldDB" id="A0A6D1P382"/>
<name>A0A6D1P382_ECOLX</name>
<keyword evidence="1" id="KW-0614">Plasmid</keyword>
<reference evidence="1" key="1">
    <citation type="submission" date="2019-05" db="EMBL/GenBank/DDBJ databases">
        <title>A multi-drug resistance Escherichia coli co-producting mcr-1,mcr-3 and blaCTX-M from swine in china.</title>
        <authorList>
            <person name="Sun D."/>
            <person name="Jiao X."/>
            <person name="Chen X."/>
        </authorList>
    </citation>
    <scope>NUCLEOTIDE SEQUENCE</scope>
    <source>
        <strain evidence="1">YZUC2624</strain>
        <plasmid evidence="1">pYZUC2624.1</plasmid>
    </source>
</reference>
<accession>A0A6D1P382</accession>
<proteinExistence type="predicted"/>